<keyword evidence="2" id="KW-0067">ATP-binding</keyword>
<dbReference type="Pfam" id="PF06414">
    <property type="entry name" value="Zeta_toxin"/>
    <property type="match status" value="1"/>
</dbReference>
<dbReference type="InterPro" id="IPR027417">
    <property type="entry name" value="P-loop_NTPase"/>
</dbReference>
<dbReference type="InterPro" id="IPR010488">
    <property type="entry name" value="Zeta_toxin_domain"/>
</dbReference>
<dbReference type="PANTHER" id="PTHR39206">
    <property type="entry name" value="SLL8004 PROTEIN"/>
    <property type="match status" value="1"/>
</dbReference>
<dbReference type="GO" id="GO:0005524">
    <property type="term" value="F:ATP binding"/>
    <property type="evidence" value="ECO:0007669"/>
    <property type="project" value="UniProtKB-KW"/>
</dbReference>
<keyword evidence="1" id="KW-0547">Nucleotide-binding</keyword>
<sequence length="203" mass="22559">MLPSRTEQPVLLIIAGPNGSGKSSVYANADLEMEGRSVWIVNPDLLAARISKVEAKPLPEANLTAVQRIEAWLEASIKVHKTIGVETVLSTGKYRRLVEVAKEIGFAIWFLYVVLDSPERSIERIKLRVAKGGHPVPDDKVRQRYQRSLEQFPWFLEQADKAWIWDNSGASPKTIGEKSDGVIELDESALEVVARAVQSIATE</sequence>
<evidence type="ECO:0000256" key="2">
    <source>
        <dbReference type="ARBA" id="ARBA00022840"/>
    </source>
</evidence>
<organism evidence="4 5">
    <name type="scientific">Agrobacterium vitis</name>
    <name type="common">Rhizobium vitis</name>
    <dbReference type="NCBI Taxonomy" id="373"/>
    <lineage>
        <taxon>Bacteria</taxon>
        <taxon>Pseudomonadati</taxon>
        <taxon>Pseudomonadota</taxon>
        <taxon>Alphaproteobacteria</taxon>
        <taxon>Hyphomicrobiales</taxon>
        <taxon>Rhizobiaceae</taxon>
        <taxon>Rhizobium/Agrobacterium group</taxon>
        <taxon>Agrobacterium</taxon>
    </lineage>
</organism>
<name>A0A6L6VIS2_AGRVI</name>
<reference evidence="4 5" key="1">
    <citation type="submission" date="2019-12" db="EMBL/GenBank/DDBJ databases">
        <title>Whole-genome sequencing of Allorhizobium vitis.</title>
        <authorList>
            <person name="Gan H.M."/>
            <person name="Szegedi E."/>
            <person name="Burr T."/>
            <person name="Savka M.A."/>
        </authorList>
    </citation>
    <scope>NUCLEOTIDE SEQUENCE [LARGE SCALE GENOMIC DNA]</scope>
    <source>
        <strain evidence="4 5">CG516</strain>
    </source>
</reference>
<feature type="domain" description="Zeta toxin" evidence="3">
    <location>
        <begin position="4"/>
        <end position="156"/>
    </location>
</feature>
<dbReference type="GO" id="GO:0016301">
    <property type="term" value="F:kinase activity"/>
    <property type="evidence" value="ECO:0007669"/>
    <property type="project" value="InterPro"/>
</dbReference>
<accession>A0A6L6VIS2</accession>
<evidence type="ECO:0000259" key="3">
    <source>
        <dbReference type="Pfam" id="PF06414"/>
    </source>
</evidence>
<gene>
    <name evidence="4" type="ORF">GOZ90_22915</name>
</gene>
<comment type="caution">
    <text evidence="4">The sequence shown here is derived from an EMBL/GenBank/DDBJ whole genome shotgun (WGS) entry which is preliminary data.</text>
</comment>
<dbReference type="EMBL" id="WPHR01000031">
    <property type="protein sequence ID" value="MUZ75526.1"/>
    <property type="molecule type" value="Genomic_DNA"/>
</dbReference>
<evidence type="ECO:0000313" key="4">
    <source>
        <dbReference type="EMBL" id="MUZ75526.1"/>
    </source>
</evidence>
<dbReference type="Gene3D" id="3.40.50.300">
    <property type="entry name" value="P-loop containing nucleotide triphosphate hydrolases"/>
    <property type="match status" value="1"/>
</dbReference>
<dbReference type="SUPFAM" id="SSF52540">
    <property type="entry name" value="P-loop containing nucleoside triphosphate hydrolases"/>
    <property type="match status" value="1"/>
</dbReference>
<dbReference type="Proteomes" id="UP000477951">
    <property type="component" value="Unassembled WGS sequence"/>
</dbReference>
<evidence type="ECO:0000313" key="5">
    <source>
        <dbReference type="Proteomes" id="UP000477951"/>
    </source>
</evidence>
<protein>
    <submittedName>
        <fullName evidence="4">AAA family ATPase</fullName>
    </submittedName>
</protein>
<dbReference type="AlphaFoldDB" id="A0A6L6VIS2"/>
<dbReference type="PANTHER" id="PTHR39206:SF1">
    <property type="entry name" value="SLL8004 PROTEIN"/>
    <property type="match status" value="1"/>
</dbReference>
<dbReference type="RefSeq" id="WP_337738811.1">
    <property type="nucleotide sequence ID" value="NZ_WPHR01000031.1"/>
</dbReference>
<evidence type="ECO:0000256" key="1">
    <source>
        <dbReference type="ARBA" id="ARBA00022741"/>
    </source>
</evidence>
<proteinExistence type="predicted"/>